<dbReference type="SMART" id="SM00823">
    <property type="entry name" value="PKS_PP"/>
    <property type="match status" value="1"/>
</dbReference>
<keyword evidence="2" id="KW-0596">Phosphopantetheine</keyword>
<evidence type="ECO:0000313" key="9">
    <source>
        <dbReference type="Proteomes" id="UP001172687"/>
    </source>
</evidence>
<dbReference type="PANTHER" id="PTHR22754">
    <property type="entry name" value="DISCO-INTERACTING PROTEIN 2 DIP2 -RELATED"/>
    <property type="match status" value="1"/>
</dbReference>
<dbReference type="PANTHER" id="PTHR22754:SF32">
    <property type="entry name" value="DISCO-INTERACTING PROTEIN 2"/>
    <property type="match status" value="1"/>
</dbReference>
<comment type="similarity">
    <text evidence="1">Belongs to the ATP-dependent AMP-binding enzyme family.</text>
</comment>
<dbReference type="CDD" id="cd05931">
    <property type="entry name" value="FAAL"/>
    <property type="match status" value="1"/>
</dbReference>
<dbReference type="EMBL" id="JAUHTC010000074">
    <property type="protein sequence ID" value="MDN4520432.1"/>
    <property type="molecule type" value="Genomic_DNA"/>
</dbReference>
<dbReference type="InterPro" id="IPR020806">
    <property type="entry name" value="PKS_PP-bd"/>
</dbReference>
<dbReference type="InterPro" id="IPR025110">
    <property type="entry name" value="AMP-bd_C"/>
</dbReference>
<dbReference type="PROSITE" id="PS50075">
    <property type="entry name" value="CARRIER"/>
    <property type="match status" value="1"/>
</dbReference>
<protein>
    <submittedName>
        <fullName evidence="8">AMP-binding protein</fullName>
    </submittedName>
</protein>
<keyword evidence="5" id="KW-0276">Fatty acid metabolism</keyword>
<dbReference type="Gene3D" id="1.10.1200.10">
    <property type="entry name" value="ACP-like"/>
    <property type="match status" value="1"/>
</dbReference>
<keyword evidence="6" id="KW-0443">Lipid metabolism</keyword>
<dbReference type="Gene3D" id="3.30.300.30">
    <property type="match status" value="1"/>
</dbReference>
<evidence type="ECO:0000256" key="6">
    <source>
        <dbReference type="ARBA" id="ARBA00023098"/>
    </source>
</evidence>
<evidence type="ECO:0000256" key="4">
    <source>
        <dbReference type="ARBA" id="ARBA00022598"/>
    </source>
</evidence>
<evidence type="ECO:0000256" key="1">
    <source>
        <dbReference type="ARBA" id="ARBA00006432"/>
    </source>
</evidence>
<accession>A0ABT8HI43</accession>
<evidence type="ECO:0000256" key="2">
    <source>
        <dbReference type="ARBA" id="ARBA00022450"/>
    </source>
</evidence>
<dbReference type="InterPro" id="IPR045851">
    <property type="entry name" value="AMP-bd_C_sf"/>
</dbReference>
<dbReference type="SUPFAM" id="SSF56801">
    <property type="entry name" value="Acetyl-CoA synthetase-like"/>
    <property type="match status" value="1"/>
</dbReference>
<gene>
    <name evidence="8" type="ORF">QYF68_21780</name>
</gene>
<name>A0ABT8HI43_MYCAO</name>
<comment type="caution">
    <text evidence="8">The sequence shown here is derived from an EMBL/GenBank/DDBJ whole genome shotgun (WGS) entry which is preliminary data.</text>
</comment>
<dbReference type="InterPro" id="IPR040097">
    <property type="entry name" value="FAAL/FAAC"/>
</dbReference>
<evidence type="ECO:0000313" key="8">
    <source>
        <dbReference type="EMBL" id="MDN4520432.1"/>
    </source>
</evidence>
<dbReference type="InterPro" id="IPR036736">
    <property type="entry name" value="ACP-like_sf"/>
</dbReference>
<dbReference type="RefSeq" id="WP_105389431.1">
    <property type="nucleotide sequence ID" value="NZ_CP070380.1"/>
</dbReference>
<evidence type="ECO:0000256" key="5">
    <source>
        <dbReference type="ARBA" id="ARBA00022832"/>
    </source>
</evidence>
<dbReference type="SUPFAM" id="SSF47336">
    <property type="entry name" value="ACP-like"/>
    <property type="match status" value="1"/>
</dbReference>
<dbReference type="InterPro" id="IPR009081">
    <property type="entry name" value="PP-bd_ACP"/>
</dbReference>
<reference evidence="8" key="1">
    <citation type="submission" date="2023-07" db="EMBL/GenBank/DDBJ databases">
        <title>Degradation of tert-butanol by M. austroafricanum TBA100.</title>
        <authorList>
            <person name="Helbich S."/>
            <person name="Vainshtein Y."/>
        </authorList>
    </citation>
    <scope>NUCLEOTIDE SEQUENCE</scope>
    <source>
        <strain evidence="8">TBA100</strain>
    </source>
</reference>
<dbReference type="Pfam" id="PF23024">
    <property type="entry name" value="AMP-dom_DIP2-like"/>
    <property type="match status" value="1"/>
</dbReference>
<dbReference type="Pfam" id="PF00501">
    <property type="entry name" value="AMP-binding"/>
    <property type="match status" value="1"/>
</dbReference>
<feature type="domain" description="Carrier" evidence="7">
    <location>
        <begin position="584"/>
        <end position="659"/>
    </location>
</feature>
<dbReference type="InterPro" id="IPR042099">
    <property type="entry name" value="ANL_N_sf"/>
</dbReference>
<dbReference type="Proteomes" id="UP001172687">
    <property type="component" value="Unassembled WGS sequence"/>
</dbReference>
<sequence length="706" mass="76064">MFLEDLLSRRIRRHADEFPDERILSFLDDRLEVADSLTFGQLDDRARSVAAGLLDRGMGGAPVVLSYPPGLDFVSAFCGCLYAGAIAVPAALPQSRRTTERLAAVLKDSAARCVLTSAAHRAELYSHAGAAPTVVDVIATDVLPSRPGDGRVALPDPDQVAFLQYTSGSTRSPRGVMVRHGDLAANLNSLREILAFDDHATGVSWLPVFHDMGLIAGVLLPIWAARPQFLMAPSTFIRNPLSWLEAISRYGGTHQGAPNFGYQACVDAARAAGATTFDLRNWRVAWNGAEPVRPDTLHQFRDQFALNGFGSECLSPGYGLAEATLVVSGSDGSKPATELTVDESELHIGQIRPRIDDGPGVKRLVGSGRPATGTEVQIVRADRRVAEPRMLGEIWVRSDSVAQGYWNKPGETAETFGAYLTTGEGPYLRTGDLGFLDDGELFVIGRLKDVIVIRGVNYYPHDIEYTVERSHPALQPGAGAVIGVERSGRVDLVSVSEIRRDLVDSIVGDDTVDAIRRAVARDHQLALQRVVLLRPGGTPKTSSGKIQRARCRDELGRSGLPVVHDWQASPAGQATIDFDLESLSQPGMLERQLADWLRQELSISDLTWNTPLTELGIDSLKGVELVNVLSAAFDFTFPPTSMLDHPSIASLAGLIRDAKLGAGHRSGSNRADAGVCSAGQIDALDEAALVDLLQQRVDDILDGGRS</sequence>
<keyword evidence="9" id="KW-1185">Reference proteome</keyword>
<organism evidence="8 9">
    <name type="scientific">Mycolicibacterium austroafricanum</name>
    <name type="common">Mycobacterium austroafricanum</name>
    <dbReference type="NCBI Taxonomy" id="39687"/>
    <lineage>
        <taxon>Bacteria</taxon>
        <taxon>Bacillati</taxon>
        <taxon>Actinomycetota</taxon>
        <taxon>Actinomycetes</taxon>
        <taxon>Mycobacteriales</taxon>
        <taxon>Mycobacteriaceae</taxon>
        <taxon>Mycolicibacterium</taxon>
    </lineage>
</organism>
<proteinExistence type="inferred from homology"/>
<dbReference type="Pfam" id="PF00550">
    <property type="entry name" value="PP-binding"/>
    <property type="match status" value="1"/>
</dbReference>
<dbReference type="SMART" id="SM01294">
    <property type="entry name" value="PKS_PP_betabranch"/>
    <property type="match status" value="1"/>
</dbReference>
<evidence type="ECO:0000259" key="7">
    <source>
        <dbReference type="PROSITE" id="PS50075"/>
    </source>
</evidence>
<keyword evidence="3" id="KW-0597">Phosphoprotein</keyword>
<dbReference type="Gene3D" id="3.40.50.12780">
    <property type="entry name" value="N-terminal domain of ligase-like"/>
    <property type="match status" value="1"/>
</dbReference>
<evidence type="ECO:0000256" key="3">
    <source>
        <dbReference type="ARBA" id="ARBA00022553"/>
    </source>
</evidence>
<dbReference type="InterPro" id="IPR000873">
    <property type="entry name" value="AMP-dep_synth/lig_dom"/>
</dbReference>
<keyword evidence="4" id="KW-0436">Ligase</keyword>